<reference evidence="2" key="3">
    <citation type="submission" date="2018-08" db="UniProtKB">
        <authorList>
            <consortium name="EnsemblPlants"/>
        </authorList>
    </citation>
    <scope>IDENTIFICATION</scope>
    <source>
        <strain evidence="2">cv. Bd21</strain>
    </source>
</reference>
<evidence type="ECO:0000313" key="2">
    <source>
        <dbReference type="EnsemblPlants" id="KQJ95887"/>
    </source>
</evidence>
<organism evidence="1">
    <name type="scientific">Brachypodium distachyon</name>
    <name type="common">Purple false brome</name>
    <name type="synonym">Trachynia distachya</name>
    <dbReference type="NCBI Taxonomy" id="15368"/>
    <lineage>
        <taxon>Eukaryota</taxon>
        <taxon>Viridiplantae</taxon>
        <taxon>Streptophyta</taxon>
        <taxon>Embryophyta</taxon>
        <taxon>Tracheophyta</taxon>
        <taxon>Spermatophyta</taxon>
        <taxon>Magnoliopsida</taxon>
        <taxon>Liliopsida</taxon>
        <taxon>Poales</taxon>
        <taxon>Poaceae</taxon>
        <taxon>BOP clade</taxon>
        <taxon>Pooideae</taxon>
        <taxon>Stipodae</taxon>
        <taxon>Brachypodieae</taxon>
        <taxon>Brachypodium</taxon>
    </lineage>
</organism>
<accession>A0A0Q3F7X9</accession>
<dbReference type="EnsemblPlants" id="KQJ95887">
    <property type="protein sequence ID" value="KQJ95887"/>
    <property type="gene ID" value="BRADI_3g19611v3"/>
</dbReference>
<dbReference type="Proteomes" id="UP000008810">
    <property type="component" value="Chromosome 3"/>
</dbReference>
<reference evidence="1 2" key="1">
    <citation type="journal article" date="2010" name="Nature">
        <title>Genome sequencing and analysis of the model grass Brachypodium distachyon.</title>
        <authorList>
            <consortium name="International Brachypodium Initiative"/>
        </authorList>
    </citation>
    <scope>NUCLEOTIDE SEQUENCE [LARGE SCALE GENOMIC DNA]</scope>
    <source>
        <strain evidence="1 2">Bd21</strain>
    </source>
</reference>
<dbReference type="InParanoid" id="A0A0Q3F7X9"/>
<proteinExistence type="predicted"/>
<keyword evidence="3" id="KW-1185">Reference proteome</keyword>
<evidence type="ECO:0000313" key="1">
    <source>
        <dbReference type="EMBL" id="KQJ95887.1"/>
    </source>
</evidence>
<dbReference type="EMBL" id="CM000882">
    <property type="protein sequence ID" value="KQJ95887.1"/>
    <property type="molecule type" value="Genomic_DNA"/>
</dbReference>
<dbReference type="AlphaFoldDB" id="A0A0Q3F7X9"/>
<protein>
    <submittedName>
        <fullName evidence="1 2">Uncharacterized protein</fullName>
    </submittedName>
</protein>
<evidence type="ECO:0000313" key="3">
    <source>
        <dbReference type="Proteomes" id="UP000008810"/>
    </source>
</evidence>
<dbReference type="Gramene" id="KQJ95887">
    <property type="protein sequence ID" value="KQJ95887"/>
    <property type="gene ID" value="BRADI_3g19611v3"/>
</dbReference>
<name>A0A0Q3F7X9_BRADI</name>
<reference evidence="1" key="2">
    <citation type="submission" date="2017-06" db="EMBL/GenBank/DDBJ databases">
        <title>WGS assembly of Brachypodium distachyon.</title>
        <authorList>
            <consortium name="The International Brachypodium Initiative"/>
            <person name="Lucas S."/>
            <person name="Harmon-Smith M."/>
            <person name="Lail K."/>
            <person name="Tice H."/>
            <person name="Grimwood J."/>
            <person name="Bruce D."/>
            <person name="Barry K."/>
            <person name="Shu S."/>
            <person name="Lindquist E."/>
            <person name="Wang M."/>
            <person name="Pitluck S."/>
            <person name="Vogel J.P."/>
            <person name="Garvin D.F."/>
            <person name="Mockler T.C."/>
            <person name="Schmutz J."/>
            <person name="Rokhsar D."/>
            <person name="Bevan M.W."/>
        </authorList>
    </citation>
    <scope>NUCLEOTIDE SEQUENCE</scope>
    <source>
        <strain evidence="1">Bd21</strain>
    </source>
</reference>
<sequence length="73" mass="8007">MFSPLLPNASSRRCLPSGLSLQISLQLSDVGMCLGLSNAGCQEFQHEGTCKGKENRITLLPKLLVCCNFYKFV</sequence>
<gene>
    <name evidence="1" type="ORF">BRADI_3g19611v3</name>
</gene>